<evidence type="ECO:0000313" key="3">
    <source>
        <dbReference type="Proteomes" id="UP000244005"/>
    </source>
</evidence>
<dbReference type="EMBL" id="KZ772771">
    <property type="protein sequence ID" value="PTQ32384.1"/>
    <property type="molecule type" value="Genomic_DNA"/>
</dbReference>
<gene>
    <name evidence="2" type="ORF">MARPO_0099s0022</name>
</gene>
<feature type="region of interest" description="Disordered" evidence="1">
    <location>
        <begin position="129"/>
        <end position="209"/>
    </location>
</feature>
<reference evidence="3" key="1">
    <citation type="journal article" date="2017" name="Cell">
        <title>Insights into land plant evolution garnered from the Marchantia polymorpha genome.</title>
        <authorList>
            <person name="Bowman J.L."/>
            <person name="Kohchi T."/>
            <person name="Yamato K.T."/>
            <person name="Jenkins J."/>
            <person name="Shu S."/>
            <person name="Ishizaki K."/>
            <person name="Yamaoka S."/>
            <person name="Nishihama R."/>
            <person name="Nakamura Y."/>
            <person name="Berger F."/>
            <person name="Adam C."/>
            <person name="Aki S.S."/>
            <person name="Althoff F."/>
            <person name="Araki T."/>
            <person name="Arteaga-Vazquez M.A."/>
            <person name="Balasubrmanian S."/>
            <person name="Barry K."/>
            <person name="Bauer D."/>
            <person name="Boehm C.R."/>
            <person name="Briginshaw L."/>
            <person name="Caballero-Perez J."/>
            <person name="Catarino B."/>
            <person name="Chen F."/>
            <person name="Chiyoda S."/>
            <person name="Chovatia M."/>
            <person name="Davies K.M."/>
            <person name="Delmans M."/>
            <person name="Demura T."/>
            <person name="Dierschke T."/>
            <person name="Dolan L."/>
            <person name="Dorantes-Acosta A.E."/>
            <person name="Eklund D.M."/>
            <person name="Florent S.N."/>
            <person name="Flores-Sandoval E."/>
            <person name="Fujiyama A."/>
            <person name="Fukuzawa H."/>
            <person name="Galik B."/>
            <person name="Grimanelli D."/>
            <person name="Grimwood J."/>
            <person name="Grossniklaus U."/>
            <person name="Hamada T."/>
            <person name="Haseloff J."/>
            <person name="Hetherington A.J."/>
            <person name="Higo A."/>
            <person name="Hirakawa Y."/>
            <person name="Hundley H.N."/>
            <person name="Ikeda Y."/>
            <person name="Inoue K."/>
            <person name="Inoue S.I."/>
            <person name="Ishida S."/>
            <person name="Jia Q."/>
            <person name="Kakita M."/>
            <person name="Kanazawa T."/>
            <person name="Kawai Y."/>
            <person name="Kawashima T."/>
            <person name="Kennedy M."/>
            <person name="Kinose K."/>
            <person name="Kinoshita T."/>
            <person name="Kohara Y."/>
            <person name="Koide E."/>
            <person name="Komatsu K."/>
            <person name="Kopischke S."/>
            <person name="Kubo M."/>
            <person name="Kyozuka J."/>
            <person name="Lagercrantz U."/>
            <person name="Lin S.S."/>
            <person name="Lindquist E."/>
            <person name="Lipzen A.M."/>
            <person name="Lu C.W."/>
            <person name="De Luna E."/>
            <person name="Martienssen R.A."/>
            <person name="Minamino N."/>
            <person name="Mizutani M."/>
            <person name="Mizutani M."/>
            <person name="Mochizuki N."/>
            <person name="Monte I."/>
            <person name="Mosher R."/>
            <person name="Nagasaki H."/>
            <person name="Nakagami H."/>
            <person name="Naramoto S."/>
            <person name="Nishitani K."/>
            <person name="Ohtani M."/>
            <person name="Okamoto T."/>
            <person name="Okumura M."/>
            <person name="Phillips J."/>
            <person name="Pollak B."/>
            <person name="Reinders A."/>
            <person name="Rovekamp M."/>
            <person name="Sano R."/>
            <person name="Sawa S."/>
            <person name="Schmid M.W."/>
            <person name="Shirakawa M."/>
            <person name="Solano R."/>
            <person name="Spunde A."/>
            <person name="Suetsugu N."/>
            <person name="Sugano S."/>
            <person name="Sugiyama A."/>
            <person name="Sun R."/>
            <person name="Suzuki Y."/>
            <person name="Takenaka M."/>
            <person name="Takezawa D."/>
            <person name="Tomogane H."/>
            <person name="Tsuzuki M."/>
            <person name="Ueda T."/>
            <person name="Umeda M."/>
            <person name="Ward J.M."/>
            <person name="Watanabe Y."/>
            <person name="Yazaki K."/>
            <person name="Yokoyama R."/>
            <person name="Yoshitake Y."/>
            <person name="Yotsui I."/>
            <person name="Zachgo S."/>
            <person name="Schmutz J."/>
        </authorList>
    </citation>
    <scope>NUCLEOTIDE SEQUENCE [LARGE SCALE GENOMIC DNA]</scope>
    <source>
        <strain evidence="3">Tak-1</strain>
    </source>
</reference>
<organism evidence="2 3">
    <name type="scientific">Marchantia polymorpha</name>
    <name type="common">Common liverwort</name>
    <name type="synonym">Marchantia aquatica</name>
    <dbReference type="NCBI Taxonomy" id="3197"/>
    <lineage>
        <taxon>Eukaryota</taxon>
        <taxon>Viridiplantae</taxon>
        <taxon>Streptophyta</taxon>
        <taxon>Embryophyta</taxon>
        <taxon>Marchantiophyta</taxon>
        <taxon>Marchantiopsida</taxon>
        <taxon>Marchantiidae</taxon>
        <taxon>Marchantiales</taxon>
        <taxon>Marchantiaceae</taxon>
        <taxon>Marchantia</taxon>
    </lineage>
</organism>
<feature type="region of interest" description="Disordered" evidence="1">
    <location>
        <begin position="241"/>
        <end position="264"/>
    </location>
</feature>
<feature type="region of interest" description="Disordered" evidence="1">
    <location>
        <begin position="1"/>
        <end position="64"/>
    </location>
</feature>
<feature type="compositionally biased region" description="Basic and acidic residues" evidence="1">
    <location>
        <begin position="180"/>
        <end position="197"/>
    </location>
</feature>
<protein>
    <submittedName>
        <fullName evidence="2">Uncharacterized protein</fullName>
    </submittedName>
</protein>
<evidence type="ECO:0000313" key="2">
    <source>
        <dbReference type="EMBL" id="PTQ32384.1"/>
    </source>
</evidence>
<feature type="compositionally biased region" description="Polar residues" evidence="1">
    <location>
        <begin position="163"/>
        <end position="173"/>
    </location>
</feature>
<evidence type="ECO:0000256" key="1">
    <source>
        <dbReference type="SAM" id="MobiDB-lite"/>
    </source>
</evidence>
<accession>A0A2R6WEV6</accession>
<name>A0A2R6WEV6_MARPO</name>
<proteinExistence type="predicted"/>
<keyword evidence="3" id="KW-1185">Reference proteome</keyword>
<dbReference type="Proteomes" id="UP000244005">
    <property type="component" value="Unassembled WGS sequence"/>
</dbReference>
<dbReference type="AlphaFoldDB" id="A0A2R6WEV6"/>
<feature type="compositionally biased region" description="Basic and acidic residues" evidence="1">
    <location>
        <begin position="1"/>
        <end position="18"/>
    </location>
</feature>
<sequence length="312" mass="32653">MSERSPHHGRRAREEQFPRHRKAAKGRQLPLSLPIGQKEGESLNATTGEAASESEEEGTALFNKNIPFPAGPLLQKRSSSAQDEALAFIFEQAHGGSARAAYPPARARVHAASRCGRSSICSRRWCGRRSVATTHRQTDGQAGKQAGRKAERPTPGPAPSHPVPSSRTRQRLQPNRAMNRARDRDGERSDEGGREARTVFAGGQAGPRRGWVSGPAASAARGLALAGAVGLALSRVARLSSCDGGAGHRASQRRSGRGEFDDSSGALVPWRRSFSGGGGGGGGAAAAAAMPAAGFGSASARCSAAWPRVLCW</sequence>